<dbReference type="SUPFAM" id="SSF53850">
    <property type="entry name" value="Periplasmic binding protein-like II"/>
    <property type="match status" value="1"/>
</dbReference>
<evidence type="ECO:0000313" key="6">
    <source>
        <dbReference type="EMBL" id="SFR92071.1"/>
    </source>
</evidence>
<feature type="domain" description="HTH lysR-type" evidence="5">
    <location>
        <begin position="9"/>
        <end position="60"/>
    </location>
</feature>
<comment type="similarity">
    <text evidence="1">Belongs to the LysR transcriptional regulatory family.</text>
</comment>
<dbReference type="Gene3D" id="3.40.190.10">
    <property type="entry name" value="Periplasmic binding protein-like II"/>
    <property type="match status" value="2"/>
</dbReference>
<keyword evidence="7" id="KW-1185">Reference proteome</keyword>
<organism evidence="6 7">
    <name type="scientific">Anaeromicropila populeti</name>
    <dbReference type="NCBI Taxonomy" id="37658"/>
    <lineage>
        <taxon>Bacteria</taxon>
        <taxon>Bacillati</taxon>
        <taxon>Bacillota</taxon>
        <taxon>Clostridia</taxon>
        <taxon>Lachnospirales</taxon>
        <taxon>Lachnospiraceae</taxon>
        <taxon>Anaeromicropila</taxon>
    </lineage>
</organism>
<dbReference type="GO" id="GO:0003700">
    <property type="term" value="F:DNA-binding transcription factor activity"/>
    <property type="evidence" value="ECO:0007669"/>
    <property type="project" value="InterPro"/>
</dbReference>
<dbReference type="Proteomes" id="UP000199659">
    <property type="component" value="Unassembled WGS sequence"/>
</dbReference>
<dbReference type="InterPro" id="IPR005119">
    <property type="entry name" value="LysR_subst-bd"/>
</dbReference>
<accession>A0A1I6KLJ2</accession>
<sequence length="294" mass="33573">MISSLEYYKVFYYVGKYKSFSKAAEKLCISQPAISQTIKMLESELACQLFFRTSKGVKLTPEGMVLSEYVKSGIEQFLMGEDKIKKMRDLDKGEIHIGASDMTLQFYLLPFLEKFHKLYPDIKVKVTNATTPETLENLYSGKIDFGVVSEPFSVKSSVKKVKVREIEDTFVAGSLFQHLKGKKLDLKILEELPVICLEENSSTRRYLDNFLLENDVVLKPEFELATSDMIVQFAFRNLGIGCVMKGFAEEQIKNGGLFELEFTKNIPKRHFCLIYNHTEPISIASNQLLNIMGF</sequence>
<dbReference type="Pfam" id="PF03466">
    <property type="entry name" value="LysR_substrate"/>
    <property type="match status" value="1"/>
</dbReference>
<dbReference type="GO" id="GO:0000976">
    <property type="term" value="F:transcription cis-regulatory region binding"/>
    <property type="evidence" value="ECO:0007669"/>
    <property type="project" value="TreeGrafter"/>
</dbReference>
<dbReference type="FunFam" id="1.10.10.10:FF:000001">
    <property type="entry name" value="LysR family transcriptional regulator"/>
    <property type="match status" value="1"/>
</dbReference>
<dbReference type="Pfam" id="PF00126">
    <property type="entry name" value="HTH_1"/>
    <property type="match status" value="1"/>
</dbReference>
<dbReference type="PANTHER" id="PTHR30126:SF64">
    <property type="entry name" value="HTH-TYPE TRANSCRIPTIONAL REGULATOR CITR"/>
    <property type="match status" value="1"/>
</dbReference>
<gene>
    <name evidence="6" type="ORF">SAMN05661086_02514</name>
</gene>
<evidence type="ECO:0000259" key="5">
    <source>
        <dbReference type="PROSITE" id="PS50931"/>
    </source>
</evidence>
<reference evidence="6 7" key="1">
    <citation type="submission" date="2016-10" db="EMBL/GenBank/DDBJ databases">
        <authorList>
            <person name="de Groot N.N."/>
        </authorList>
    </citation>
    <scope>NUCLEOTIDE SEQUENCE [LARGE SCALE GENOMIC DNA]</scope>
    <source>
        <strain evidence="6 7">743A</strain>
    </source>
</reference>
<evidence type="ECO:0000256" key="1">
    <source>
        <dbReference type="ARBA" id="ARBA00009437"/>
    </source>
</evidence>
<dbReference type="InterPro" id="IPR036390">
    <property type="entry name" value="WH_DNA-bd_sf"/>
</dbReference>
<keyword evidence="4" id="KW-0804">Transcription</keyword>
<dbReference type="OrthoDB" id="9778774at2"/>
<name>A0A1I6KLJ2_9FIRM</name>
<dbReference type="CDD" id="cd05466">
    <property type="entry name" value="PBP2_LTTR_substrate"/>
    <property type="match status" value="1"/>
</dbReference>
<dbReference type="InterPro" id="IPR000847">
    <property type="entry name" value="LysR_HTH_N"/>
</dbReference>
<protein>
    <submittedName>
        <fullName evidence="6">DNA-binding transcriptional regulator, LysR family</fullName>
    </submittedName>
</protein>
<dbReference type="PROSITE" id="PS50931">
    <property type="entry name" value="HTH_LYSR"/>
    <property type="match status" value="1"/>
</dbReference>
<evidence type="ECO:0000256" key="3">
    <source>
        <dbReference type="ARBA" id="ARBA00023125"/>
    </source>
</evidence>
<evidence type="ECO:0000256" key="4">
    <source>
        <dbReference type="ARBA" id="ARBA00023163"/>
    </source>
</evidence>
<proteinExistence type="inferred from homology"/>
<dbReference type="Gene3D" id="1.10.10.10">
    <property type="entry name" value="Winged helix-like DNA-binding domain superfamily/Winged helix DNA-binding domain"/>
    <property type="match status" value="1"/>
</dbReference>
<dbReference type="AlphaFoldDB" id="A0A1I6KLJ2"/>
<keyword evidence="2" id="KW-0805">Transcription regulation</keyword>
<dbReference type="STRING" id="37658.SAMN05661086_02514"/>
<evidence type="ECO:0000256" key="2">
    <source>
        <dbReference type="ARBA" id="ARBA00023015"/>
    </source>
</evidence>
<dbReference type="RefSeq" id="WP_092561296.1">
    <property type="nucleotide sequence ID" value="NZ_FOYZ01000009.1"/>
</dbReference>
<dbReference type="PRINTS" id="PR00039">
    <property type="entry name" value="HTHLYSR"/>
</dbReference>
<evidence type="ECO:0000313" key="7">
    <source>
        <dbReference type="Proteomes" id="UP000199659"/>
    </source>
</evidence>
<dbReference type="SUPFAM" id="SSF46785">
    <property type="entry name" value="Winged helix' DNA-binding domain"/>
    <property type="match status" value="1"/>
</dbReference>
<keyword evidence="3 6" id="KW-0238">DNA-binding</keyword>
<dbReference type="PANTHER" id="PTHR30126">
    <property type="entry name" value="HTH-TYPE TRANSCRIPTIONAL REGULATOR"/>
    <property type="match status" value="1"/>
</dbReference>
<dbReference type="EMBL" id="FOYZ01000009">
    <property type="protein sequence ID" value="SFR92071.1"/>
    <property type="molecule type" value="Genomic_DNA"/>
</dbReference>
<dbReference type="InterPro" id="IPR036388">
    <property type="entry name" value="WH-like_DNA-bd_sf"/>
</dbReference>